<dbReference type="SUPFAM" id="SSF56399">
    <property type="entry name" value="ADP-ribosylation"/>
    <property type="match status" value="1"/>
</dbReference>
<name>A0A803K007_XENTR</name>
<dbReference type="AlphaFoldDB" id="A0A803K007"/>
<accession>A0A803K007</accession>
<dbReference type="GO" id="GO:0003950">
    <property type="term" value="F:NAD+ poly-ADP-ribosyltransferase activity"/>
    <property type="evidence" value="ECO:0007669"/>
    <property type="project" value="InterPro"/>
</dbReference>
<protein>
    <recommendedName>
        <fullName evidence="2">PARP catalytic domain-containing protein</fullName>
    </recommendedName>
</protein>
<evidence type="ECO:0000313" key="3">
    <source>
        <dbReference type="Ensembl" id="ENSXETP00000113663"/>
    </source>
</evidence>
<dbReference type="Ensembl" id="ENSXETT00000109997">
    <property type="protein sequence ID" value="ENSXETP00000116063"/>
    <property type="gene ID" value="ENSXETG00000038699"/>
</dbReference>
<dbReference type="PANTHER" id="PTHR36542:SF2">
    <property type="entry name" value="GIG2-LIKE PROTEIN DRED-RELATED"/>
    <property type="match status" value="1"/>
</dbReference>
<comment type="similarity">
    <text evidence="1">Belongs to the ARTD/PARP family.</text>
</comment>
<organism evidence="3">
    <name type="scientific">Xenopus tropicalis</name>
    <name type="common">Western clawed frog</name>
    <name type="synonym">Silurana tropicalis</name>
    <dbReference type="NCBI Taxonomy" id="8364"/>
    <lineage>
        <taxon>Eukaryota</taxon>
        <taxon>Metazoa</taxon>
        <taxon>Chordata</taxon>
        <taxon>Craniata</taxon>
        <taxon>Vertebrata</taxon>
        <taxon>Euteleostomi</taxon>
        <taxon>Amphibia</taxon>
        <taxon>Batrachia</taxon>
        <taxon>Anura</taxon>
        <taxon>Pipoidea</taxon>
        <taxon>Pipidae</taxon>
        <taxon>Xenopodinae</taxon>
        <taxon>Xenopus</taxon>
        <taxon>Silurana</taxon>
    </lineage>
</organism>
<dbReference type="Pfam" id="PF00644">
    <property type="entry name" value="PARP"/>
    <property type="match status" value="1"/>
</dbReference>
<dbReference type="PANTHER" id="PTHR36542">
    <property type="entry name" value="GIG2-LIKE PROTEIN DRED-RELATED"/>
    <property type="match status" value="1"/>
</dbReference>
<sequence length="191" mass="22262">MARRIWREELLPHFQYILQSNDQPRDGNIYVMYHGTTVEAAKQILLHGFMQSADGMLGSGVYVSRDIGKAARYPLGDKSKQVILKLSVNVGKVIKIDCQGHPLQKIWHYCGYDTAWVPASCDMVPSQLEEDCIWDPERIKVVQIAYIPDQQLLFELYPYILKYVIRDTIITEFYKTLNFPELFWRYGVYFG</sequence>
<proteinExistence type="inferred from homology"/>
<dbReference type="InterPro" id="IPR012317">
    <property type="entry name" value="Poly(ADP-ribose)pol_cat_dom"/>
</dbReference>
<dbReference type="GeneTree" id="ENSGT00940000163496"/>
<dbReference type="InParanoid" id="A0A803K007"/>
<reference evidence="3" key="1">
    <citation type="journal article" date="2010" name="Science">
        <title>The genome of the Western clawed frog Xenopus tropicalis.</title>
        <authorList>
            <person name="Hellsten U."/>
            <person name="Harland R.M."/>
            <person name="Gilchrist M.J."/>
            <person name="Hendrix D."/>
            <person name="Jurka J."/>
            <person name="Kapitonov V."/>
            <person name="Ovcharenko I."/>
            <person name="Putnam N.H."/>
            <person name="Shu S."/>
            <person name="Taher L."/>
            <person name="Blitz I.L."/>
            <person name="Blumberg B."/>
            <person name="Dichmann D.S."/>
            <person name="Dubchak I."/>
            <person name="Amaya E."/>
            <person name="Detter J.C."/>
            <person name="Fletcher R."/>
            <person name="Gerhard D.S."/>
            <person name="Goodstein D."/>
            <person name="Graves T."/>
            <person name="Grigoriev I.V."/>
            <person name="Grimwood J."/>
            <person name="Kawashima T."/>
            <person name="Lindquist E."/>
            <person name="Lucas S.M."/>
            <person name="Mead P.E."/>
            <person name="Mitros T."/>
            <person name="Ogino H."/>
            <person name="Ohta Y."/>
            <person name="Poliakov A.V."/>
            <person name="Pollet N."/>
            <person name="Robert J."/>
            <person name="Salamov A."/>
            <person name="Sater A.K."/>
            <person name="Schmutz J."/>
            <person name="Terry A."/>
            <person name="Vize P.D."/>
            <person name="Warren W.C."/>
            <person name="Wells D."/>
            <person name="Wills A."/>
            <person name="Wilson R.K."/>
            <person name="Zimmerman L.B."/>
            <person name="Zorn A.M."/>
            <person name="Grainger R."/>
            <person name="Grammer T."/>
            <person name="Khokha M.K."/>
            <person name="Richardson P.M."/>
            <person name="Rokhsar D.S."/>
        </authorList>
    </citation>
    <scope>NUCLEOTIDE SEQUENCE [LARGE SCALE GENOMIC DNA]</scope>
    <source>
        <strain evidence="3">Nigerian</strain>
    </source>
</reference>
<dbReference type="Gene3D" id="3.90.175.10">
    <property type="entry name" value="Diphtheria Toxin, domain 1"/>
    <property type="match status" value="1"/>
</dbReference>
<evidence type="ECO:0000256" key="1">
    <source>
        <dbReference type="ARBA" id="ARBA00024347"/>
    </source>
</evidence>
<dbReference type="Ensembl" id="ENSXETT00000110566">
    <property type="protein sequence ID" value="ENSXETP00000113663"/>
    <property type="gene ID" value="ENSXETG00000038699"/>
</dbReference>
<feature type="domain" description="PARP catalytic" evidence="2">
    <location>
        <begin position="12"/>
        <end position="96"/>
    </location>
</feature>
<evidence type="ECO:0000259" key="2">
    <source>
        <dbReference type="Pfam" id="PF00644"/>
    </source>
</evidence>
<reference evidence="3" key="2">
    <citation type="submission" date="2021-03" db="UniProtKB">
        <authorList>
            <consortium name="Ensembl"/>
        </authorList>
    </citation>
    <scope>IDENTIFICATION</scope>
</reference>
<dbReference type="Bgee" id="ENSXETG00000038699">
    <property type="expression patterns" value="Expressed in skeletal muscle tissue and 4 other cell types or tissues"/>
</dbReference>